<dbReference type="AlphaFoldDB" id="A0A4S4AFX0"/>
<evidence type="ECO:0000313" key="2">
    <source>
        <dbReference type="EMBL" id="THF58105.1"/>
    </source>
</evidence>
<gene>
    <name evidence="2" type="ORF">E6O51_17340</name>
</gene>
<dbReference type="EMBL" id="SSOD01000016">
    <property type="protein sequence ID" value="THF58105.1"/>
    <property type="molecule type" value="Genomic_DNA"/>
</dbReference>
<proteinExistence type="predicted"/>
<sequence length="173" mass="19716">MIGIKFVGMNIIISLISFLILIGGCKMDNNSWVGTMIAEMESAWIEADKAGRGQKERDGAVNAVVQRYLKPGVSREEAFRVLTDLKGYGFDVGEYRHDGARKWPDGEFKLYADEETKRNFQTLIPRNASRLTARKKYKVERIIFQKYVVITIFINDRDGEVSNVEASIWVDSI</sequence>
<name>A0A4S4AFX0_9RHOO</name>
<comment type="caution">
    <text evidence="2">The sequence shown here is derived from an EMBL/GenBank/DDBJ whole genome shotgun (WGS) entry which is preliminary data.</text>
</comment>
<accession>A0A4S4AFX0</accession>
<keyword evidence="1" id="KW-0812">Transmembrane</keyword>
<evidence type="ECO:0000256" key="1">
    <source>
        <dbReference type="SAM" id="Phobius"/>
    </source>
</evidence>
<keyword evidence="3" id="KW-1185">Reference proteome</keyword>
<organism evidence="2 3">
    <name type="scientific">Pseudothauera rhizosphaerae</name>
    <dbReference type="NCBI Taxonomy" id="2565932"/>
    <lineage>
        <taxon>Bacteria</taxon>
        <taxon>Pseudomonadati</taxon>
        <taxon>Pseudomonadota</taxon>
        <taxon>Betaproteobacteria</taxon>
        <taxon>Rhodocyclales</taxon>
        <taxon>Zoogloeaceae</taxon>
        <taxon>Pseudothauera</taxon>
    </lineage>
</organism>
<dbReference type="PROSITE" id="PS51257">
    <property type="entry name" value="PROKAR_LIPOPROTEIN"/>
    <property type="match status" value="1"/>
</dbReference>
<dbReference type="Proteomes" id="UP000307956">
    <property type="component" value="Unassembled WGS sequence"/>
</dbReference>
<reference evidence="2 3" key="1">
    <citation type="submission" date="2019-04" db="EMBL/GenBank/DDBJ databases">
        <title>Azoarcus rhizosphaerae sp. nov. isolated from rhizosphere of Ficus religiosa.</title>
        <authorList>
            <person name="Lin S.-Y."/>
            <person name="Hameed A."/>
            <person name="Hsu Y.-H."/>
            <person name="Young C.-C."/>
        </authorList>
    </citation>
    <scope>NUCLEOTIDE SEQUENCE [LARGE SCALE GENOMIC DNA]</scope>
    <source>
        <strain evidence="2 3">CC-YHH848</strain>
    </source>
</reference>
<dbReference type="OrthoDB" id="9917223at2"/>
<evidence type="ECO:0000313" key="3">
    <source>
        <dbReference type="Proteomes" id="UP000307956"/>
    </source>
</evidence>
<keyword evidence="1" id="KW-1133">Transmembrane helix</keyword>
<dbReference type="RefSeq" id="WP_136386272.1">
    <property type="nucleotide sequence ID" value="NZ_SSOD01000016.1"/>
</dbReference>
<keyword evidence="1" id="KW-0472">Membrane</keyword>
<feature type="transmembrane region" description="Helical" evidence="1">
    <location>
        <begin position="6"/>
        <end position="25"/>
    </location>
</feature>
<protein>
    <submittedName>
        <fullName evidence="2">Uncharacterized protein</fullName>
    </submittedName>
</protein>